<dbReference type="PATRIC" id="fig|146537.3.peg.8283"/>
<dbReference type="PANTHER" id="PTHR43297">
    <property type="entry name" value="OLIGOPEPTIDE TRANSPORT ATP-BINDING PROTEIN APPD"/>
    <property type="match status" value="1"/>
</dbReference>
<dbReference type="OrthoDB" id="3508321at2"/>
<evidence type="ECO:0000313" key="10">
    <source>
        <dbReference type="EMBL" id="GAP52968.1"/>
    </source>
</evidence>
<evidence type="ECO:0000256" key="4">
    <source>
        <dbReference type="ARBA" id="ARBA00022475"/>
    </source>
</evidence>
<dbReference type="AlphaFoldDB" id="A0A0K8PZ17"/>
<dbReference type="GO" id="GO:0005886">
    <property type="term" value="C:plasma membrane"/>
    <property type="evidence" value="ECO:0007669"/>
    <property type="project" value="UniProtKB-SubCell"/>
</dbReference>
<dbReference type="Pfam" id="PF08352">
    <property type="entry name" value="oligo_HPY"/>
    <property type="match status" value="1"/>
</dbReference>
<evidence type="ECO:0000256" key="7">
    <source>
        <dbReference type="ARBA" id="ARBA00023136"/>
    </source>
</evidence>
<keyword evidence="11" id="KW-1185">Reference proteome</keyword>
<organism evidence="10 11">
    <name type="scientific">Streptomyces azureus</name>
    <dbReference type="NCBI Taxonomy" id="146537"/>
    <lineage>
        <taxon>Bacteria</taxon>
        <taxon>Bacillati</taxon>
        <taxon>Actinomycetota</taxon>
        <taxon>Actinomycetes</taxon>
        <taxon>Kitasatosporales</taxon>
        <taxon>Streptomycetaceae</taxon>
        <taxon>Streptomyces</taxon>
    </lineage>
</organism>
<feature type="domain" description="ABC transporter" evidence="9">
    <location>
        <begin position="26"/>
        <end position="275"/>
    </location>
</feature>
<evidence type="ECO:0000256" key="1">
    <source>
        <dbReference type="ARBA" id="ARBA00004202"/>
    </source>
</evidence>
<reference evidence="10" key="1">
    <citation type="journal article" date="2015" name="Genome Announc.">
        <title>Draft Genome Sequence of Thiostrepton-Producing Streptomyces azureus ATCC 14921.</title>
        <authorList>
            <person name="Sakihara K."/>
            <person name="Maeda J."/>
            <person name="Tashiro K."/>
            <person name="Fujino Y."/>
            <person name="Kuhara S."/>
            <person name="Ohshima T."/>
            <person name="Ogata S."/>
            <person name="Doi K."/>
        </authorList>
    </citation>
    <scope>NUCLEOTIDE SEQUENCE [LARGE SCALE GENOMIC DNA]</scope>
    <source>
        <strain evidence="10">ATCC14921</strain>
    </source>
</reference>
<dbReference type="InterPro" id="IPR003593">
    <property type="entry name" value="AAA+_ATPase"/>
</dbReference>
<gene>
    <name evidence="10" type="ORF">SAZU_7848</name>
</gene>
<dbReference type="NCBIfam" id="TIGR01727">
    <property type="entry name" value="oligo_HPY"/>
    <property type="match status" value="1"/>
</dbReference>
<evidence type="ECO:0000256" key="6">
    <source>
        <dbReference type="ARBA" id="ARBA00022840"/>
    </source>
</evidence>
<dbReference type="Gene3D" id="3.40.50.300">
    <property type="entry name" value="P-loop containing nucleotide triphosphate hydrolases"/>
    <property type="match status" value="1"/>
</dbReference>
<keyword evidence="4" id="KW-1003">Cell membrane</keyword>
<dbReference type="InterPro" id="IPR050388">
    <property type="entry name" value="ABC_Ni/Peptide_Import"/>
</dbReference>
<keyword evidence="3" id="KW-0813">Transport</keyword>
<dbReference type="GO" id="GO:0005524">
    <property type="term" value="F:ATP binding"/>
    <property type="evidence" value="ECO:0007669"/>
    <property type="project" value="UniProtKB-KW"/>
</dbReference>
<dbReference type="SUPFAM" id="SSF52540">
    <property type="entry name" value="P-loop containing nucleoside triphosphate hydrolases"/>
    <property type="match status" value="1"/>
</dbReference>
<dbReference type="InterPro" id="IPR027417">
    <property type="entry name" value="P-loop_NTPase"/>
</dbReference>
<dbReference type="Pfam" id="PF00005">
    <property type="entry name" value="ABC_tran"/>
    <property type="match status" value="1"/>
</dbReference>
<dbReference type="PROSITE" id="PS00211">
    <property type="entry name" value="ABC_TRANSPORTER_1"/>
    <property type="match status" value="1"/>
</dbReference>
<sequence>MTIIDEMAESPAPDGSQDTSRPLLEVRDLHVEFRTRDGVAKAVNGVNYSVAAGETLAVLGESGSGKSVTAQAIMGILDMPPGRIPKGEILFRGQDMLKMSSEERRKIRGSKIAMIFQDALSSLNPVLSVGYQLGEMFRVHQGMSKKDAKAKAIELMDRVKIPAAADRVNDYPHQFSGGMRQRIMIAMALALEPDLIIADEPTTALDVTVQAQVMDLLAELQREYNMGLILITHDLGVVADVADKIAVMYAGRIVERAPVHELYKRPAHPYTKGLLDSIPRLDQKGQDLYAIKGLPPNLTRIPSGCAFNPRCPQAQDICRTDIPPLHPVTERDGGELVGRSSACHFWKETIHG</sequence>
<comment type="subcellular location">
    <subcellularLocation>
        <location evidence="1">Cell membrane</location>
        <topology evidence="1">Peripheral membrane protein</topology>
    </subcellularLocation>
</comment>
<accession>A0A0K8PZ17</accession>
<keyword evidence="5" id="KW-0547">Nucleotide-binding</keyword>
<dbReference type="GO" id="GO:0015833">
    <property type="term" value="P:peptide transport"/>
    <property type="evidence" value="ECO:0007669"/>
    <property type="project" value="InterPro"/>
</dbReference>
<dbReference type="FunFam" id="3.40.50.300:FF:000016">
    <property type="entry name" value="Oligopeptide ABC transporter ATP-binding component"/>
    <property type="match status" value="1"/>
</dbReference>
<evidence type="ECO:0000256" key="2">
    <source>
        <dbReference type="ARBA" id="ARBA00005417"/>
    </source>
</evidence>
<dbReference type="Proteomes" id="UP000053859">
    <property type="component" value="Unassembled WGS sequence"/>
</dbReference>
<feature type="region of interest" description="Disordered" evidence="8">
    <location>
        <begin position="1"/>
        <end position="20"/>
    </location>
</feature>
<name>A0A0K8PZ17_STRAJ</name>
<dbReference type="PROSITE" id="PS50893">
    <property type="entry name" value="ABC_TRANSPORTER_2"/>
    <property type="match status" value="1"/>
</dbReference>
<comment type="similarity">
    <text evidence="2">Belongs to the ABC transporter superfamily.</text>
</comment>
<protein>
    <submittedName>
        <fullName evidence="10">Oligopeptide transport ATP-binding protein OppD</fullName>
    </submittedName>
</protein>
<keyword evidence="6 10" id="KW-0067">ATP-binding</keyword>
<proteinExistence type="inferred from homology"/>
<evidence type="ECO:0000313" key="11">
    <source>
        <dbReference type="Proteomes" id="UP000053859"/>
    </source>
</evidence>
<dbReference type="InterPro" id="IPR003439">
    <property type="entry name" value="ABC_transporter-like_ATP-bd"/>
</dbReference>
<evidence type="ECO:0000256" key="8">
    <source>
        <dbReference type="SAM" id="MobiDB-lite"/>
    </source>
</evidence>
<dbReference type="CDD" id="cd03257">
    <property type="entry name" value="ABC_NikE_OppD_transporters"/>
    <property type="match status" value="1"/>
</dbReference>
<dbReference type="InterPro" id="IPR013563">
    <property type="entry name" value="Oligopep_ABC_C"/>
</dbReference>
<evidence type="ECO:0000259" key="9">
    <source>
        <dbReference type="PROSITE" id="PS50893"/>
    </source>
</evidence>
<evidence type="ECO:0000256" key="5">
    <source>
        <dbReference type="ARBA" id="ARBA00022741"/>
    </source>
</evidence>
<dbReference type="InterPro" id="IPR017871">
    <property type="entry name" value="ABC_transporter-like_CS"/>
</dbReference>
<evidence type="ECO:0000256" key="3">
    <source>
        <dbReference type="ARBA" id="ARBA00022448"/>
    </source>
</evidence>
<dbReference type="PANTHER" id="PTHR43297:SF2">
    <property type="entry name" value="DIPEPTIDE TRANSPORT ATP-BINDING PROTEIN DPPD"/>
    <property type="match status" value="1"/>
</dbReference>
<dbReference type="GO" id="GO:0016887">
    <property type="term" value="F:ATP hydrolysis activity"/>
    <property type="evidence" value="ECO:0007669"/>
    <property type="project" value="InterPro"/>
</dbReference>
<dbReference type="SMART" id="SM00382">
    <property type="entry name" value="AAA"/>
    <property type="match status" value="1"/>
</dbReference>
<keyword evidence="7" id="KW-0472">Membrane</keyword>
<dbReference type="EMBL" id="DF968506">
    <property type="protein sequence ID" value="GAP52968.1"/>
    <property type="molecule type" value="Genomic_DNA"/>
</dbReference>